<dbReference type="KEGG" id="lrs:PX52LOC_04982"/>
<keyword evidence="2" id="KW-1185">Reference proteome</keyword>
<organism evidence="1 2">
    <name type="scientific">Limnoglobus roseus</name>
    <dbReference type="NCBI Taxonomy" id="2598579"/>
    <lineage>
        <taxon>Bacteria</taxon>
        <taxon>Pseudomonadati</taxon>
        <taxon>Planctomycetota</taxon>
        <taxon>Planctomycetia</taxon>
        <taxon>Gemmatales</taxon>
        <taxon>Gemmataceae</taxon>
        <taxon>Limnoglobus</taxon>
    </lineage>
</organism>
<evidence type="ECO:0000313" key="2">
    <source>
        <dbReference type="Proteomes" id="UP000324974"/>
    </source>
</evidence>
<dbReference type="SUPFAM" id="SSF102114">
    <property type="entry name" value="Radical SAM enzymes"/>
    <property type="match status" value="1"/>
</dbReference>
<dbReference type="InterPro" id="IPR047771">
    <property type="entry name" value="Radical_SAM_STM4011-like"/>
</dbReference>
<protein>
    <recommendedName>
        <fullName evidence="3">Radical SAM protein</fullName>
    </recommendedName>
</protein>
<accession>A0A5C1AM37</accession>
<gene>
    <name evidence="1" type="ORF">PX52LOC_04982</name>
</gene>
<evidence type="ECO:0008006" key="3">
    <source>
        <dbReference type="Google" id="ProtNLM"/>
    </source>
</evidence>
<dbReference type="Gene3D" id="3.20.20.70">
    <property type="entry name" value="Aldolase class I"/>
    <property type="match status" value="1"/>
</dbReference>
<name>A0A5C1AM37_9BACT</name>
<dbReference type="AlphaFoldDB" id="A0A5C1AM37"/>
<dbReference type="EMBL" id="CP042425">
    <property type="protein sequence ID" value="QEL17968.1"/>
    <property type="molecule type" value="Genomic_DNA"/>
</dbReference>
<dbReference type="OrthoDB" id="9780503at2"/>
<dbReference type="RefSeq" id="WP_149112513.1">
    <property type="nucleotide sequence ID" value="NZ_CP042425.1"/>
</dbReference>
<evidence type="ECO:0000313" key="1">
    <source>
        <dbReference type="EMBL" id="QEL17968.1"/>
    </source>
</evidence>
<proteinExistence type="predicted"/>
<dbReference type="Proteomes" id="UP000324974">
    <property type="component" value="Chromosome"/>
</dbReference>
<dbReference type="InterPro" id="IPR013785">
    <property type="entry name" value="Aldolase_TIM"/>
</dbReference>
<sequence>MNLSILYRGPLVSCNYACPYCPFAKRTESTAELAHDRTCLERFVGWAGGRTADTLGVLFTPWGEALVRRWYQDALAALTRMPHVRRAAIQTNLSCKLDWVEGCDKSRLALWCTYHPGETTRDRFLAKCRELIARGVRFSVGVVGLKEHLTEIAAVRAALPLDVYLWVNAYKREPDYYPADAVAELTRIDPLFPVNNVYHASRGQSCRAGRSVIAVDGDGVVRRCHFVKEPIGNLYTADFEECLVERPCPNATCGCHIGYVHLDHLGLYDTFGDGVLERIPLDLPTSSQSR</sequence>
<reference evidence="2" key="1">
    <citation type="submission" date="2019-08" db="EMBL/GenBank/DDBJ databases">
        <title>Limnoglobus roseus gen. nov., sp. nov., a novel freshwater planctomycete with a giant genome from the family Gemmataceae.</title>
        <authorList>
            <person name="Kulichevskaya I.S."/>
            <person name="Naumoff D.G."/>
            <person name="Miroshnikov K."/>
            <person name="Ivanova A."/>
            <person name="Philippov D.A."/>
            <person name="Hakobyan A."/>
            <person name="Rijpstra I.C."/>
            <person name="Sinninghe Damste J.S."/>
            <person name="Liesack W."/>
            <person name="Dedysh S.N."/>
        </authorList>
    </citation>
    <scope>NUCLEOTIDE SEQUENCE [LARGE SCALE GENOMIC DNA]</scope>
    <source>
        <strain evidence="2">PX52</strain>
    </source>
</reference>
<dbReference type="InterPro" id="IPR058240">
    <property type="entry name" value="rSAM_sf"/>
</dbReference>
<dbReference type="NCBIfam" id="NF038073">
    <property type="entry name" value="rSAM_STM4011"/>
    <property type="match status" value="1"/>
</dbReference>